<organism evidence="3 4">
    <name type="scientific">Thalassolituus maritimus</name>
    <dbReference type="NCBI Taxonomy" id="484498"/>
    <lineage>
        <taxon>Bacteria</taxon>
        <taxon>Pseudomonadati</taxon>
        <taxon>Pseudomonadota</taxon>
        <taxon>Gammaproteobacteria</taxon>
        <taxon>Oceanospirillales</taxon>
        <taxon>Oceanospirillaceae</taxon>
        <taxon>Thalassolituus</taxon>
    </lineage>
</organism>
<dbReference type="SUPFAM" id="SSF56112">
    <property type="entry name" value="Protein kinase-like (PK-like)"/>
    <property type="match status" value="1"/>
</dbReference>
<dbReference type="PANTHER" id="PTHR12149:SF8">
    <property type="entry name" value="PROTEIN-RIBULOSAMINE 3-KINASE"/>
    <property type="match status" value="1"/>
</dbReference>
<comment type="similarity">
    <text evidence="1 2">Belongs to the fructosamine kinase family.</text>
</comment>
<dbReference type="PANTHER" id="PTHR12149">
    <property type="entry name" value="FRUCTOSAMINE 3 KINASE-RELATED PROTEIN"/>
    <property type="match status" value="1"/>
</dbReference>
<evidence type="ECO:0000256" key="2">
    <source>
        <dbReference type="PIRNR" id="PIRNR006221"/>
    </source>
</evidence>
<evidence type="ECO:0000256" key="1">
    <source>
        <dbReference type="ARBA" id="ARBA00009460"/>
    </source>
</evidence>
<dbReference type="Gene3D" id="3.30.200.20">
    <property type="entry name" value="Phosphorylase Kinase, domain 1"/>
    <property type="match status" value="1"/>
</dbReference>
<dbReference type="InterPro" id="IPR016477">
    <property type="entry name" value="Fructo-/Ketosamine-3-kinase"/>
</dbReference>
<evidence type="ECO:0000313" key="4">
    <source>
        <dbReference type="Proteomes" id="UP001481413"/>
    </source>
</evidence>
<sequence length="309" mass="34867">MVKPMPAQHLAHRTNPEYTITRVLADAIDQRKLPIGACDVLSYSQHLSNSEQQQFVIHTEAGDFFLKMQPESERVLDQFQAEISGLLEIARTQTIRTAVPYAAGQVDGFGYILLSHLPLAVHGDWQEAGKQLALMHSHTSDHGYGYNKTTFCGPTALDNRWSADWDDFFIGQRLEPLLRTLADKGDHLTGSDRALKACFHLLSAHQPEPSLVHGDLWSGNIGFIPDREGSKPVIYDPACFFGDAESDLAMTELFGRFPGSFYAAYRSVRDIDESYDERRNVYQLFHLLNHAVLFGGHYVTQSRDLMRRL</sequence>
<keyword evidence="2 3" id="KW-0418">Kinase</keyword>
<protein>
    <submittedName>
        <fullName evidence="3">Fructosamine kinase family protein</fullName>
    </submittedName>
</protein>
<keyword evidence="4" id="KW-1185">Reference proteome</keyword>
<dbReference type="PIRSF" id="PIRSF006221">
    <property type="entry name" value="Ketosamine-3-kinase"/>
    <property type="match status" value="1"/>
</dbReference>
<dbReference type="EMBL" id="BAABWH010000003">
    <property type="protein sequence ID" value="GAA6145098.1"/>
    <property type="molecule type" value="Genomic_DNA"/>
</dbReference>
<dbReference type="InterPro" id="IPR011009">
    <property type="entry name" value="Kinase-like_dom_sf"/>
</dbReference>
<keyword evidence="2" id="KW-0808">Transferase</keyword>
<dbReference type="Gene3D" id="3.90.1200.10">
    <property type="match status" value="1"/>
</dbReference>
<evidence type="ECO:0000313" key="3">
    <source>
        <dbReference type="EMBL" id="GAA6145098.1"/>
    </source>
</evidence>
<accession>A0ABP9ZY73</accession>
<comment type="caution">
    <text evidence="3">The sequence shown here is derived from an EMBL/GenBank/DDBJ whole genome shotgun (WGS) entry which is preliminary data.</text>
</comment>
<dbReference type="Proteomes" id="UP001481413">
    <property type="component" value="Unassembled WGS sequence"/>
</dbReference>
<reference evidence="3 4" key="1">
    <citation type="submission" date="2024-04" db="EMBL/GenBank/DDBJ databases">
        <title>Draft genome sequence of Thalassolituus maritimus NBRC 116585.</title>
        <authorList>
            <person name="Miyakawa T."/>
            <person name="Kusuya Y."/>
            <person name="Miura T."/>
        </authorList>
    </citation>
    <scope>NUCLEOTIDE SEQUENCE [LARGE SCALE GENOMIC DNA]</scope>
    <source>
        <strain evidence="3 4">5NW40-0001</strain>
    </source>
</reference>
<name>A0ABP9ZY73_9GAMM</name>
<proteinExistence type="inferred from homology"/>
<dbReference type="GO" id="GO:0016301">
    <property type="term" value="F:kinase activity"/>
    <property type="evidence" value="ECO:0007669"/>
    <property type="project" value="UniProtKB-KW"/>
</dbReference>
<gene>
    <name evidence="3" type="ORF">NBRC116585_12160</name>
</gene>
<dbReference type="Pfam" id="PF03881">
    <property type="entry name" value="Fructosamin_kin"/>
    <property type="match status" value="1"/>
</dbReference>